<keyword evidence="3" id="KW-1185">Reference proteome</keyword>
<evidence type="ECO:0000313" key="3">
    <source>
        <dbReference type="Proteomes" id="UP001236014"/>
    </source>
</evidence>
<dbReference type="RefSeq" id="WP_285968233.1">
    <property type="nucleotide sequence ID" value="NZ_CP127294.1"/>
</dbReference>
<proteinExistence type="predicted"/>
<dbReference type="EMBL" id="CP127294">
    <property type="protein sequence ID" value="WIX77492.1"/>
    <property type="molecule type" value="Genomic_DNA"/>
</dbReference>
<dbReference type="Proteomes" id="UP001236014">
    <property type="component" value="Chromosome"/>
</dbReference>
<sequence>MTAPRGPGARTLDHSEILDPSRVRWQIAEAARAEWLAHALSCEPADRPAAEAAISALYELVDQPPPTFVWVDSPGAAAKLVPPSRTLSAGTPTWLESRLANSLSELRARLNRRIDFSDHSSRRPVIPPEDPPEALDRGLALDALLAHGVRGALRSSVLGSVAATIRAELREPIGLGWYGQHEAHWVAHYDAHRRIGVHFGQEPERVFGLWAETVRSCGWWWPRDDVCVLTERPVVVRTEPVPGSAYGELRMHAADGPAIAYPDGWRAYAWHGTPVPPWVIEDVTADAINTERNIEIRRCAVERLGWDGYIERAGLAFVARAPDPGNPDSELLLYDVPRAPGTIARRLLLAVNGSVERDGTRRRYGLSVPPWFDDPVDAAGWSYGLTGAQYTGLLRRT</sequence>
<name>A0A9Y2ID13_9PSEU</name>
<accession>A0A9Y2ID13</accession>
<gene>
    <name evidence="2" type="ORF">QRX50_39800</name>
</gene>
<dbReference type="AlphaFoldDB" id="A0A9Y2ID13"/>
<evidence type="ECO:0000313" key="2">
    <source>
        <dbReference type="EMBL" id="WIX77492.1"/>
    </source>
</evidence>
<dbReference type="InterPro" id="IPR046633">
    <property type="entry name" value="DUF6745"/>
</dbReference>
<organism evidence="2 3">
    <name type="scientific">Amycolatopsis carbonis</name>
    <dbReference type="NCBI Taxonomy" id="715471"/>
    <lineage>
        <taxon>Bacteria</taxon>
        <taxon>Bacillati</taxon>
        <taxon>Actinomycetota</taxon>
        <taxon>Actinomycetes</taxon>
        <taxon>Pseudonocardiales</taxon>
        <taxon>Pseudonocardiaceae</taxon>
        <taxon>Amycolatopsis</taxon>
    </lineage>
</organism>
<evidence type="ECO:0000259" key="1">
    <source>
        <dbReference type="Pfam" id="PF20530"/>
    </source>
</evidence>
<dbReference type="Pfam" id="PF20530">
    <property type="entry name" value="DUF6745"/>
    <property type="match status" value="1"/>
</dbReference>
<dbReference type="KEGG" id="acab:QRX50_39800"/>
<reference evidence="2 3" key="1">
    <citation type="submission" date="2023-06" db="EMBL/GenBank/DDBJ databases">
        <authorList>
            <person name="Oyuntsetseg B."/>
            <person name="Kim S.B."/>
        </authorList>
    </citation>
    <scope>NUCLEOTIDE SEQUENCE [LARGE SCALE GENOMIC DNA]</scope>
    <source>
        <strain evidence="2 3">2-15</strain>
    </source>
</reference>
<protein>
    <recommendedName>
        <fullName evidence="1">DUF6745 domain-containing protein</fullName>
    </recommendedName>
</protein>
<feature type="domain" description="DUF6745" evidence="1">
    <location>
        <begin position="178"/>
        <end position="392"/>
    </location>
</feature>